<dbReference type="InterPro" id="IPR006059">
    <property type="entry name" value="SBP"/>
</dbReference>
<evidence type="ECO:0000256" key="1">
    <source>
        <dbReference type="ARBA" id="ARBA00004196"/>
    </source>
</evidence>
<evidence type="ECO:0000256" key="5">
    <source>
        <dbReference type="SAM" id="SignalP"/>
    </source>
</evidence>
<evidence type="ECO:0000256" key="2">
    <source>
        <dbReference type="ARBA" id="ARBA00008520"/>
    </source>
</evidence>
<dbReference type="RefSeq" id="WP_341414749.1">
    <property type="nucleotide sequence ID" value="NZ_JBBPCC010000003.1"/>
</dbReference>
<sequence length="463" mass="51823">MKGNIRKWGLLSLTAVTAVSLLQGCSSGKPAQESATGNQPPQGKVDTIRIWHDDKTDVFKNNIQKFNDTIGKEKGIHIDLRVMGGSDYADSLKVALAADQGPELYKFVGTVKDQFVNAGWMQPLEDFPGSKEFLKGYEGEIIPEYNTYKGKVYSVPYIVITTKMLYNKRLFEKAGITKVPETWDEVVEAARKITEKGEGKEFGFGTHLKDATTMGGKWSYAVMFAPSVGHMGYNFKTGQYQFKDFQPMLEKILLMKKEKSIFPGAEGMELDNLRAHFAEGRVGMMLGANWEVTNLKNSFPAKDDWGVAHVPVLDPSKKYKEYAQVGDYLVIGPAAKKNPEKTFIVYEYIHSLQFQRDILEAGNNFMAKKSVVEQSKIPDTKGWKEFSDLSTSYFTKTPPDGVLKLEGDSYQKTIAKIVAGGAPDIGKELEALDKRYNDALARSLKDGFDIAPFKDEKWDVSRK</sequence>
<feature type="chain" id="PRO_5046906803" evidence="5">
    <location>
        <begin position="32"/>
        <end position="463"/>
    </location>
</feature>
<dbReference type="Pfam" id="PF01547">
    <property type="entry name" value="SBP_bac_1"/>
    <property type="match status" value="1"/>
</dbReference>
<dbReference type="InterPro" id="IPR050490">
    <property type="entry name" value="Bact_solute-bd_prot1"/>
</dbReference>
<gene>
    <name evidence="6" type="ORF">WMW72_07165</name>
</gene>
<dbReference type="PROSITE" id="PS51257">
    <property type="entry name" value="PROKAR_LIPOPROTEIN"/>
    <property type="match status" value="1"/>
</dbReference>
<dbReference type="Proteomes" id="UP001469365">
    <property type="component" value="Unassembled WGS sequence"/>
</dbReference>
<evidence type="ECO:0000256" key="3">
    <source>
        <dbReference type="ARBA" id="ARBA00022448"/>
    </source>
</evidence>
<protein>
    <submittedName>
        <fullName evidence="6">Extracellular solute-binding protein</fullName>
    </submittedName>
</protein>
<keyword evidence="4 5" id="KW-0732">Signal</keyword>
<evidence type="ECO:0000313" key="6">
    <source>
        <dbReference type="EMBL" id="MEK8127696.1"/>
    </source>
</evidence>
<feature type="signal peptide" evidence="5">
    <location>
        <begin position="1"/>
        <end position="31"/>
    </location>
</feature>
<name>A0ABU9DHF1_9BACL</name>
<reference evidence="6 7" key="1">
    <citation type="submission" date="2024-04" db="EMBL/GenBank/DDBJ databases">
        <title>draft genome sequnece of Paenibacillus filicis.</title>
        <authorList>
            <person name="Kim D.-U."/>
        </authorList>
    </citation>
    <scope>NUCLEOTIDE SEQUENCE [LARGE SCALE GENOMIC DNA]</scope>
    <source>
        <strain evidence="6 7">KACC14197</strain>
    </source>
</reference>
<comment type="caution">
    <text evidence="6">The sequence shown here is derived from an EMBL/GenBank/DDBJ whole genome shotgun (WGS) entry which is preliminary data.</text>
</comment>
<comment type="subcellular location">
    <subcellularLocation>
        <location evidence="1">Cell envelope</location>
    </subcellularLocation>
</comment>
<dbReference type="PANTHER" id="PTHR43649:SF31">
    <property type="entry name" value="SN-GLYCEROL-3-PHOSPHATE-BINDING PERIPLASMIC PROTEIN UGPB"/>
    <property type="match status" value="1"/>
</dbReference>
<organism evidence="6 7">
    <name type="scientific">Paenibacillus filicis</name>
    <dbReference type="NCBI Taxonomy" id="669464"/>
    <lineage>
        <taxon>Bacteria</taxon>
        <taxon>Bacillati</taxon>
        <taxon>Bacillota</taxon>
        <taxon>Bacilli</taxon>
        <taxon>Bacillales</taxon>
        <taxon>Paenibacillaceae</taxon>
        <taxon>Paenibacillus</taxon>
    </lineage>
</organism>
<dbReference type="Gene3D" id="3.40.190.10">
    <property type="entry name" value="Periplasmic binding protein-like II"/>
    <property type="match status" value="1"/>
</dbReference>
<keyword evidence="3" id="KW-0813">Transport</keyword>
<comment type="similarity">
    <text evidence="2">Belongs to the bacterial solute-binding protein 1 family.</text>
</comment>
<accession>A0ABU9DHF1</accession>
<dbReference type="EMBL" id="JBBPCC010000003">
    <property type="protein sequence ID" value="MEK8127696.1"/>
    <property type="molecule type" value="Genomic_DNA"/>
</dbReference>
<evidence type="ECO:0000313" key="7">
    <source>
        <dbReference type="Proteomes" id="UP001469365"/>
    </source>
</evidence>
<dbReference type="PANTHER" id="PTHR43649">
    <property type="entry name" value="ARABINOSE-BINDING PROTEIN-RELATED"/>
    <property type="match status" value="1"/>
</dbReference>
<proteinExistence type="inferred from homology"/>
<dbReference type="SUPFAM" id="SSF53850">
    <property type="entry name" value="Periplasmic binding protein-like II"/>
    <property type="match status" value="1"/>
</dbReference>
<keyword evidence="7" id="KW-1185">Reference proteome</keyword>
<evidence type="ECO:0000256" key="4">
    <source>
        <dbReference type="ARBA" id="ARBA00022729"/>
    </source>
</evidence>